<evidence type="ECO:0000313" key="3">
    <source>
        <dbReference type="EMBL" id="SMC80846.1"/>
    </source>
</evidence>
<evidence type="ECO:0000256" key="1">
    <source>
        <dbReference type="SAM" id="Phobius"/>
    </source>
</evidence>
<evidence type="ECO:0000313" key="2">
    <source>
        <dbReference type="EMBL" id="QOK21298.1"/>
    </source>
</evidence>
<protein>
    <recommendedName>
        <fullName evidence="6">ABC transporter permease</fullName>
    </recommendedName>
</protein>
<sequence>MKILRRFLARDAVRRAIRTWLITTLGLLVPGLLGWLHALTAWADGQGSTPFPDAHGLAYLAVSASVAGVVAVLNLLWNAVEDRAGRGLLRDVHPPKGE</sequence>
<evidence type="ECO:0000313" key="5">
    <source>
        <dbReference type="Proteomes" id="UP000593998"/>
    </source>
</evidence>
<dbReference type="Proteomes" id="UP000593998">
    <property type="component" value="Chromosome"/>
</dbReference>
<keyword evidence="1" id="KW-0812">Transmembrane</keyword>
<accession>A0A1W2C6W3</accession>
<reference evidence="3 4" key="1">
    <citation type="submission" date="2017-04" db="EMBL/GenBank/DDBJ databases">
        <authorList>
            <person name="Afonso C.L."/>
            <person name="Miller P.J."/>
            <person name="Scott M.A."/>
            <person name="Spackman E."/>
            <person name="Goraichik I."/>
            <person name="Dimitrov K.M."/>
            <person name="Suarez D.L."/>
            <person name="Swayne D.E."/>
        </authorList>
    </citation>
    <scope>NUCLEOTIDE SEQUENCE [LARGE SCALE GENOMIC DNA]</scope>
    <source>
        <strain evidence="3 4">CGMCC 1.12511</strain>
    </source>
</reference>
<dbReference type="AlphaFoldDB" id="A0A1W2C6W3"/>
<dbReference type="RefSeq" id="WP_084451954.1">
    <property type="nucleotide sequence ID" value="NZ_CP062789.1"/>
</dbReference>
<organism evidence="3 4">
    <name type="scientific">Janibacter indicus</name>
    <dbReference type="NCBI Taxonomy" id="857417"/>
    <lineage>
        <taxon>Bacteria</taxon>
        <taxon>Bacillati</taxon>
        <taxon>Actinomycetota</taxon>
        <taxon>Actinomycetes</taxon>
        <taxon>Micrococcales</taxon>
        <taxon>Intrasporangiaceae</taxon>
        <taxon>Janibacter</taxon>
    </lineage>
</organism>
<keyword evidence="1" id="KW-0472">Membrane</keyword>
<evidence type="ECO:0000313" key="4">
    <source>
        <dbReference type="Proteomes" id="UP000192634"/>
    </source>
</evidence>
<dbReference type="EMBL" id="CP062789">
    <property type="protein sequence ID" value="QOK21298.1"/>
    <property type="molecule type" value="Genomic_DNA"/>
</dbReference>
<proteinExistence type="predicted"/>
<name>A0A1W2C6W3_9MICO</name>
<dbReference type="Proteomes" id="UP000192634">
    <property type="component" value="Unassembled WGS sequence"/>
</dbReference>
<reference evidence="2 5" key="2">
    <citation type="submission" date="2020-10" db="EMBL/GenBank/DDBJ databases">
        <title>Janibacter indicus TT2 genome sequence.</title>
        <authorList>
            <person name="Lee K."/>
            <person name="Ganzorig M."/>
        </authorList>
    </citation>
    <scope>NUCLEOTIDE SEQUENCE [LARGE SCALE GENOMIC DNA]</scope>
    <source>
        <strain evidence="2 5">TT2</strain>
    </source>
</reference>
<dbReference type="EMBL" id="FWXN01000010">
    <property type="protein sequence ID" value="SMC80846.1"/>
    <property type="molecule type" value="Genomic_DNA"/>
</dbReference>
<feature type="transmembrane region" description="Helical" evidence="1">
    <location>
        <begin position="58"/>
        <end position="80"/>
    </location>
</feature>
<keyword evidence="1" id="KW-1133">Transmembrane helix</keyword>
<evidence type="ECO:0008006" key="6">
    <source>
        <dbReference type="Google" id="ProtNLM"/>
    </source>
</evidence>
<feature type="transmembrane region" description="Helical" evidence="1">
    <location>
        <begin position="20"/>
        <end position="38"/>
    </location>
</feature>
<gene>
    <name evidence="2" type="ORF">IGS73_08815</name>
    <name evidence="3" type="ORF">SAMN06296429_11086</name>
</gene>